<accession>A0AAN6XMM6</accession>
<reference evidence="2" key="1">
    <citation type="journal article" date="2023" name="Mol. Phylogenet. Evol.">
        <title>Genome-scale phylogeny and comparative genomics of the fungal order Sordariales.</title>
        <authorList>
            <person name="Hensen N."/>
            <person name="Bonometti L."/>
            <person name="Westerberg I."/>
            <person name="Brannstrom I.O."/>
            <person name="Guillou S."/>
            <person name="Cros-Aarteil S."/>
            <person name="Calhoun S."/>
            <person name="Haridas S."/>
            <person name="Kuo A."/>
            <person name="Mondo S."/>
            <person name="Pangilinan J."/>
            <person name="Riley R."/>
            <person name="LaButti K."/>
            <person name="Andreopoulos B."/>
            <person name="Lipzen A."/>
            <person name="Chen C."/>
            <person name="Yan M."/>
            <person name="Daum C."/>
            <person name="Ng V."/>
            <person name="Clum A."/>
            <person name="Steindorff A."/>
            <person name="Ohm R.A."/>
            <person name="Martin F."/>
            <person name="Silar P."/>
            <person name="Natvig D.O."/>
            <person name="Lalanne C."/>
            <person name="Gautier V."/>
            <person name="Ament-Velasquez S.L."/>
            <person name="Kruys A."/>
            <person name="Hutchinson M.I."/>
            <person name="Powell A.J."/>
            <person name="Barry K."/>
            <person name="Miller A.N."/>
            <person name="Grigoriev I.V."/>
            <person name="Debuchy R."/>
            <person name="Gladieux P."/>
            <person name="Hiltunen Thoren M."/>
            <person name="Johannesson H."/>
        </authorList>
    </citation>
    <scope>NUCLEOTIDE SEQUENCE</scope>
    <source>
        <strain evidence="2">CBS 315.58</strain>
    </source>
</reference>
<dbReference type="EMBL" id="MU863891">
    <property type="protein sequence ID" value="KAK4203143.1"/>
    <property type="molecule type" value="Genomic_DNA"/>
</dbReference>
<evidence type="ECO:0000313" key="3">
    <source>
        <dbReference type="Proteomes" id="UP001303160"/>
    </source>
</evidence>
<dbReference type="AlphaFoldDB" id="A0AAN6XMM6"/>
<proteinExistence type="predicted"/>
<feature type="region of interest" description="Disordered" evidence="1">
    <location>
        <begin position="28"/>
        <end position="82"/>
    </location>
</feature>
<evidence type="ECO:0000256" key="1">
    <source>
        <dbReference type="SAM" id="MobiDB-lite"/>
    </source>
</evidence>
<gene>
    <name evidence="2" type="ORF">QBC40DRAFT_294050</name>
</gene>
<sequence length="233" mass="27437">MGHPPPISYERLRDLDYYRELEAFQREIEERQDEIAADEQAQRRREEREERELRHLARQLLGEQRRHAQQQQELHTTQQHDHRRAITNAGTPVRPFDVNLHIDQQDEQFDLRSSMGMPTVRSGDTARAGPSTDRQLLSIEELARLARPRYISGVQLYPEPNLDDPHRLLTDVYRLPSNRTWETTFRIPDPAVEARLAQLLMERFVRNMLRRFNQAGANAVVEQAQDDEDQDNA</sequence>
<keyword evidence="3" id="KW-1185">Reference proteome</keyword>
<protein>
    <submittedName>
        <fullName evidence="2">Uncharacterized protein</fullName>
    </submittedName>
</protein>
<comment type="caution">
    <text evidence="2">The sequence shown here is derived from an EMBL/GenBank/DDBJ whole genome shotgun (WGS) entry which is preliminary data.</text>
</comment>
<name>A0AAN6XMM6_9PEZI</name>
<organism evidence="2 3">
    <name type="scientific">Triangularia verruculosa</name>
    <dbReference type="NCBI Taxonomy" id="2587418"/>
    <lineage>
        <taxon>Eukaryota</taxon>
        <taxon>Fungi</taxon>
        <taxon>Dikarya</taxon>
        <taxon>Ascomycota</taxon>
        <taxon>Pezizomycotina</taxon>
        <taxon>Sordariomycetes</taxon>
        <taxon>Sordariomycetidae</taxon>
        <taxon>Sordariales</taxon>
        <taxon>Podosporaceae</taxon>
        <taxon>Triangularia</taxon>
    </lineage>
</organism>
<dbReference type="Proteomes" id="UP001303160">
    <property type="component" value="Unassembled WGS sequence"/>
</dbReference>
<evidence type="ECO:0000313" key="2">
    <source>
        <dbReference type="EMBL" id="KAK4203143.1"/>
    </source>
</evidence>
<reference evidence="2" key="2">
    <citation type="submission" date="2023-05" db="EMBL/GenBank/DDBJ databases">
        <authorList>
            <consortium name="Lawrence Berkeley National Laboratory"/>
            <person name="Steindorff A."/>
            <person name="Hensen N."/>
            <person name="Bonometti L."/>
            <person name="Westerberg I."/>
            <person name="Brannstrom I.O."/>
            <person name="Guillou S."/>
            <person name="Cros-Aarteil S."/>
            <person name="Calhoun S."/>
            <person name="Haridas S."/>
            <person name="Kuo A."/>
            <person name="Mondo S."/>
            <person name="Pangilinan J."/>
            <person name="Riley R."/>
            <person name="Labutti K."/>
            <person name="Andreopoulos B."/>
            <person name="Lipzen A."/>
            <person name="Chen C."/>
            <person name="Yanf M."/>
            <person name="Daum C."/>
            <person name="Ng V."/>
            <person name="Clum A."/>
            <person name="Ohm R."/>
            <person name="Martin F."/>
            <person name="Silar P."/>
            <person name="Natvig D."/>
            <person name="Lalanne C."/>
            <person name="Gautier V."/>
            <person name="Ament-Velasquez S.L."/>
            <person name="Kruys A."/>
            <person name="Hutchinson M.I."/>
            <person name="Powell A.J."/>
            <person name="Barry K."/>
            <person name="Miller A.N."/>
            <person name="Grigoriev I.V."/>
            <person name="Debuchy R."/>
            <person name="Gladieux P."/>
            <person name="Thoren M.H."/>
            <person name="Johannesson H."/>
        </authorList>
    </citation>
    <scope>NUCLEOTIDE SEQUENCE</scope>
    <source>
        <strain evidence="2">CBS 315.58</strain>
    </source>
</reference>
<feature type="compositionally biased region" description="Basic and acidic residues" evidence="1">
    <location>
        <begin position="40"/>
        <end position="55"/>
    </location>
</feature>